<organism evidence="8 9">
    <name type="scientific">Nothoprocta perdicaria</name>
    <name type="common">Chilean tinamou</name>
    <name type="synonym">Crypturus perdicarius</name>
    <dbReference type="NCBI Taxonomy" id="30464"/>
    <lineage>
        <taxon>Eukaryota</taxon>
        <taxon>Metazoa</taxon>
        <taxon>Chordata</taxon>
        <taxon>Craniata</taxon>
        <taxon>Vertebrata</taxon>
        <taxon>Euteleostomi</taxon>
        <taxon>Archelosauria</taxon>
        <taxon>Archosauria</taxon>
        <taxon>Dinosauria</taxon>
        <taxon>Saurischia</taxon>
        <taxon>Theropoda</taxon>
        <taxon>Coelurosauria</taxon>
        <taxon>Aves</taxon>
        <taxon>Palaeognathae</taxon>
        <taxon>Tinamiformes</taxon>
        <taxon>Tinamidae</taxon>
        <taxon>Nothoprocta</taxon>
    </lineage>
</organism>
<proteinExistence type="predicted"/>
<keyword evidence="2" id="KW-1003">Cell membrane</keyword>
<comment type="subcellular location">
    <subcellularLocation>
        <location evidence="1">Cell membrane</location>
        <topology evidence="1">Single-pass type I membrane protein</topology>
    </subcellularLocation>
</comment>
<name>A0A8C6ZY26_NOTPE</name>
<dbReference type="InterPro" id="IPR021663">
    <property type="entry name" value="CD3_zeta/IgE_Fc_rcpt_gamma"/>
</dbReference>
<evidence type="ECO:0000256" key="1">
    <source>
        <dbReference type="ARBA" id="ARBA00004251"/>
    </source>
</evidence>
<dbReference type="GO" id="GO:0042105">
    <property type="term" value="C:alpha-beta T cell receptor complex"/>
    <property type="evidence" value="ECO:0007669"/>
    <property type="project" value="TreeGrafter"/>
</dbReference>
<keyword evidence="4" id="KW-0391">Immunity</keyword>
<dbReference type="InterPro" id="IPR024128">
    <property type="entry name" value="T-cell_CD3_zeta"/>
</dbReference>
<evidence type="ECO:0000256" key="2">
    <source>
        <dbReference type="ARBA" id="ARBA00022475"/>
    </source>
</evidence>
<reference evidence="8" key="1">
    <citation type="submission" date="2025-08" db="UniProtKB">
        <authorList>
            <consortium name="Ensembl"/>
        </authorList>
    </citation>
    <scope>IDENTIFICATION</scope>
</reference>
<keyword evidence="9" id="KW-1185">Reference proteome</keyword>
<dbReference type="GO" id="GO:0002250">
    <property type="term" value="P:adaptive immune response"/>
    <property type="evidence" value="ECO:0007669"/>
    <property type="project" value="UniProtKB-KW"/>
</dbReference>
<keyword evidence="7" id="KW-1133">Transmembrane helix</keyword>
<dbReference type="Proteomes" id="UP000694420">
    <property type="component" value="Unplaced"/>
</dbReference>
<accession>A0A8C6ZY26</accession>
<keyword evidence="5" id="KW-1064">Adaptive immunity</keyword>
<protein>
    <submittedName>
        <fullName evidence="8">CD247 molecule</fullName>
    </submittedName>
</protein>
<keyword evidence="7" id="KW-0812">Transmembrane</keyword>
<keyword evidence="7" id="KW-0472">Membrane</keyword>
<dbReference type="AlphaFoldDB" id="A0A8C6ZY26"/>
<keyword evidence="3" id="KW-0597">Phosphoprotein</keyword>
<dbReference type="GO" id="GO:0050852">
    <property type="term" value="P:T cell receptor signaling pathway"/>
    <property type="evidence" value="ECO:0007669"/>
    <property type="project" value="TreeGrafter"/>
</dbReference>
<dbReference type="PANTHER" id="PTHR10035:SF2">
    <property type="entry name" value="T-CELL SURFACE GLYCOPROTEIN CD3 ZETA CHAIN"/>
    <property type="match status" value="1"/>
</dbReference>
<evidence type="ECO:0000313" key="8">
    <source>
        <dbReference type="Ensembl" id="ENSNPEP00000018968.1"/>
    </source>
</evidence>
<feature type="transmembrane region" description="Helical" evidence="7">
    <location>
        <begin position="24"/>
        <end position="40"/>
    </location>
</feature>
<evidence type="ECO:0000256" key="4">
    <source>
        <dbReference type="ARBA" id="ARBA00022859"/>
    </source>
</evidence>
<evidence type="ECO:0000256" key="7">
    <source>
        <dbReference type="SAM" id="Phobius"/>
    </source>
</evidence>
<dbReference type="Pfam" id="PF11628">
    <property type="entry name" value="TCR_zetazeta"/>
    <property type="match status" value="1"/>
</dbReference>
<sequence>MFCSFCAGAVPVLGLTDPRLCYLLDGFFFIYAVIMTALFVKAKVSLSTAEPQLQPDPSDVYNKLSRGHRDEYDVLGVKRGADPEMGGRHQSLQKDKMGEAYSEIGKKGEVSTGLCAATKDTYDALQMQPLPPR</sequence>
<evidence type="ECO:0000256" key="5">
    <source>
        <dbReference type="ARBA" id="ARBA00023130"/>
    </source>
</evidence>
<dbReference type="PANTHER" id="PTHR10035">
    <property type="entry name" value="T-CELL SURFACE GLYCOPROTEIN CD3 ZETA CHAIN"/>
    <property type="match status" value="1"/>
</dbReference>
<evidence type="ECO:0000313" key="9">
    <source>
        <dbReference type="Proteomes" id="UP000694420"/>
    </source>
</evidence>
<evidence type="ECO:0000256" key="3">
    <source>
        <dbReference type="ARBA" id="ARBA00022553"/>
    </source>
</evidence>
<evidence type="ECO:0000256" key="6">
    <source>
        <dbReference type="ARBA" id="ARBA00023170"/>
    </source>
</evidence>
<keyword evidence="6" id="KW-0675">Receptor</keyword>
<reference evidence="8" key="2">
    <citation type="submission" date="2025-09" db="UniProtKB">
        <authorList>
            <consortium name="Ensembl"/>
        </authorList>
    </citation>
    <scope>IDENTIFICATION</scope>
</reference>
<dbReference type="Ensembl" id="ENSNPET00000019455.1">
    <property type="protein sequence ID" value="ENSNPEP00000018968.1"/>
    <property type="gene ID" value="ENSNPEG00000014138.1"/>
</dbReference>